<organism evidence="4">
    <name type="scientific">Tanacetum cinerariifolium</name>
    <name type="common">Dalmatian daisy</name>
    <name type="synonym">Chrysanthemum cinerariifolium</name>
    <dbReference type="NCBI Taxonomy" id="118510"/>
    <lineage>
        <taxon>Eukaryota</taxon>
        <taxon>Viridiplantae</taxon>
        <taxon>Streptophyta</taxon>
        <taxon>Embryophyta</taxon>
        <taxon>Tracheophyta</taxon>
        <taxon>Spermatophyta</taxon>
        <taxon>Magnoliopsida</taxon>
        <taxon>eudicotyledons</taxon>
        <taxon>Gunneridae</taxon>
        <taxon>Pentapetalae</taxon>
        <taxon>asterids</taxon>
        <taxon>campanulids</taxon>
        <taxon>Asterales</taxon>
        <taxon>Asteraceae</taxon>
        <taxon>Asteroideae</taxon>
        <taxon>Anthemideae</taxon>
        <taxon>Anthemidinae</taxon>
        <taxon>Tanacetum</taxon>
    </lineage>
</organism>
<dbReference type="PANTHER" id="PTHR46148:SF57">
    <property type="entry name" value="OS12G0499874 PROTEIN"/>
    <property type="match status" value="1"/>
</dbReference>
<dbReference type="Gene3D" id="1.10.340.70">
    <property type="match status" value="1"/>
</dbReference>
<evidence type="ECO:0000259" key="3">
    <source>
        <dbReference type="Pfam" id="PF25597"/>
    </source>
</evidence>
<feature type="signal peptide" evidence="1">
    <location>
        <begin position="1"/>
        <end position="19"/>
    </location>
</feature>
<dbReference type="InterPro" id="IPR056924">
    <property type="entry name" value="SH3_Tf2-1"/>
</dbReference>
<feature type="chain" id="PRO_5026738198" evidence="1">
    <location>
        <begin position="20"/>
        <end position="454"/>
    </location>
</feature>
<dbReference type="AlphaFoldDB" id="A0A6L2NPD5"/>
<name>A0A6L2NPD5_TANCI</name>
<comment type="caution">
    <text evidence="4">The sequence shown here is derived from an EMBL/GenBank/DDBJ whole genome shotgun (WGS) entry which is preliminary data.</text>
</comment>
<accession>A0A6L2NPD5</accession>
<reference evidence="4" key="1">
    <citation type="journal article" date="2019" name="Sci. Rep.">
        <title>Draft genome of Tanacetum cinerariifolium, the natural source of mosquito coil.</title>
        <authorList>
            <person name="Yamashiro T."/>
            <person name="Shiraishi A."/>
            <person name="Satake H."/>
            <person name="Nakayama K."/>
        </authorList>
    </citation>
    <scope>NUCLEOTIDE SEQUENCE</scope>
</reference>
<sequence length="454" mass="51960">MTYLTFMFLVLYVTPINDSEDLGKLKPKIRIFVGYAPIKKAYQIYNKRTHLIIETIHVTFDELTTMASKQFSLRSGPQLLTPGTLSSVLIPNPPSPTPGYSHGGEIKLDEDPQGKAVDPTRYHGMIGSFMYRTSTFAKDDYAGCQDTYRSTSGNYGFGFNKIPLYCDNKSAIALCFNNIQHSRSNHIDIRYHFIKEKVENRVVELCVVRTEYQLANIFTKTLGQERLEFLTNNLGMRSIDYDQYLDSDASLKKTVKGLQKKTLTATKYEWVNGQLLRKGKWVMCKDKDKIIAHFYGFAMGGHLGVYATTKRLTTFFYWKGLMKMVKQWIRTQFTIRQGKQNKFLAMFFGPFQVIKKIGAVAYKLKLPSHAMIHLVFHVSQLKACHFDVNEMGHFPQCDAEGMIAATLFKLPERRIAKQGNKVLVFGLIQWSNGNKEDATLEVLSDIVKIFLEFV</sequence>
<dbReference type="Pfam" id="PF24626">
    <property type="entry name" value="SH3_Tf2-1"/>
    <property type="match status" value="1"/>
</dbReference>
<evidence type="ECO:0000259" key="2">
    <source>
        <dbReference type="Pfam" id="PF24626"/>
    </source>
</evidence>
<dbReference type="InterPro" id="IPR057670">
    <property type="entry name" value="SH3_retrovirus"/>
</dbReference>
<evidence type="ECO:0000313" key="4">
    <source>
        <dbReference type="EMBL" id="GEU88020.1"/>
    </source>
</evidence>
<protein>
    <submittedName>
        <fullName evidence="4">Retrotransposon protein, putative, unclassified</fullName>
    </submittedName>
</protein>
<dbReference type="Pfam" id="PF25597">
    <property type="entry name" value="SH3_retrovirus"/>
    <property type="match status" value="1"/>
</dbReference>
<dbReference type="EMBL" id="BKCJ010009657">
    <property type="protein sequence ID" value="GEU88020.1"/>
    <property type="molecule type" value="Genomic_DNA"/>
</dbReference>
<dbReference type="CDD" id="cd09272">
    <property type="entry name" value="RNase_HI_RT_Ty1"/>
    <property type="match status" value="1"/>
</dbReference>
<gene>
    <name evidence="4" type="ORF">Tci_059998</name>
</gene>
<evidence type="ECO:0000256" key="1">
    <source>
        <dbReference type="SAM" id="SignalP"/>
    </source>
</evidence>
<dbReference type="PANTHER" id="PTHR46148">
    <property type="entry name" value="CHROMO DOMAIN-CONTAINING PROTEIN"/>
    <property type="match status" value="1"/>
</dbReference>
<proteinExistence type="predicted"/>
<feature type="domain" description="Retroviral polymerase SH3-like" evidence="3">
    <location>
        <begin position="20"/>
        <end position="65"/>
    </location>
</feature>
<feature type="domain" description="Tf2-1-like SH3-like" evidence="2">
    <location>
        <begin position="328"/>
        <end position="385"/>
    </location>
</feature>
<keyword evidence="1" id="KW-0732">Signal</keyword>